<accession>A0A3M7RZV4</accession>
<evidence type="ECO:0008006" key="4">
    <source>
        <dbReference type="Google" id="ProtNLM"/>
    </source>
</evidence>
<feature type="transmembrane region" description="Helical" evidence="1">
    <location>
        <begin position="34"/>
        <end position="55"/>
    </location>
</feature>
<name>A0A3M7RZV4_BRAPC</name>
<evidence type="ECO:0000313" key="2">
    <source>
        <dbReference type="EMBL" id="RNA29084.1"/>
    </source>
</evidence>
<proteinExistence type="predicted"/>
<evidence type="ECO:0000256" key="1">
    <source>
        <dbReference type="SAM" id="Phobius"/>
    </source>
</evidence>
<keyword evidence="1" id="KW-1133">Transmembrane helix</keyword>
<reference evidence="2 3" key="1">
    <citation type="journal article" date="2018" name="Sci. Rep.">
        <title>Genomic signatures of local adaptation to the degree of environmental predictability in rotifers.</title>
        <authorList>
            <person name="Franch-Gras L."/>
            <person name="Hahn C."/>
            <person name="Garcia-Roger E.M."/>
            <person name="Carmona M.J."/>
            <person name="Serra M."/>
            <person name="Gomez A."/>
        </authorList>
    </citation>
    <scope>NUCLEOTIDE SEQUENCE [LARGE SCALE GENOMIC DNA]</scope>
    <source>
        <strain evidence="2">HYR1</strain>
    </source>
</reference>
<gene>
    <name evidence="2" type="ORF">BpHYR1_049275</name>
</gene>
<keyword evidence="1" id="KW-0812">Transmembrane</keyword>
<comment type="caution">
    <text evidence="2">The sequence shown here is derived from an EMBL/GenBank/DDBJ whole genome shotgun (WGS) entry which is preliminary data.</text>
</comment>
<dbReference type="EMBL" id="REGN01002278">
    <property type="protein sequence ID" value="RNA29084.1"/>
    <property type="molecule type" value="Genomic_DNA"/>
</dbReference>
<protein>
    <recommendedName>
        <fullName evidence="4">Transmembrane protein</fullName>
    </recommendedName>
</protein>
<sequence length="117" mass="13599">MQPNNQQSCVVTKLLFFMTKQNLSDAFMTDSNNVYLILYLISSLISVISLTKILLPLDILYHKRKFLTINQNFLSIYPDLFRALGMQIFSSNQEFFSFFKIKQTKIINSLTKGELCI</sequence>
<dbReference type="AlphaFoldDB" id="A0A3M7RZV4"/>
<organism evidence="2 3">
    <name type="scientific">Brachionus plicatilis</name>
    <name type="common">Marine rotifer</name>
    <name type="synonym">Brachionus muelleri</name>
    <dbReference type="NCBI Taxonomy" id="10195"/>
    <lineage>
        <taxon>Eukaryota</taxon>
        <taxon>Metazoa</taxon>
        <taxon>Spiralia</taxon>
        <taxon>Gnathifera</taxon>
        <taxon>Rotifera</taxon>
        <taxon>Eurotatoria</taxon>
        <taxon>Monogononta</taxon>
        <taxon>Pseudotrocha</taxon>
        <taxon>Ploima</taxon>
        <taxon>Brachionidae</taxon>
        <taxon>Brachionus</taxon>
    </lineage>
</organism>
<evidence type="ECO:0000313" key="3">
    <source>
        <dbReference type="Proteomes" id="UP000276133"/>
    </source>
</evidence>
<keyword evidence="1" id="KW-0472">Membrane</keyword>
<keyword evidence="3" id="KW-1185">Reference proteome</keyword>
<dbReference type="Proteomes" id="UP000276133">
    <property type="component" value="Unassembled WGS sequence"/>
</dbReference>